<dbReference type="EMBL" id="ML977168">
    <property type="protein sequence ID" value="KAF1984397.1"/>
    <property type="molecule type" value="Genomic_DNA"/>
</dbReference>
<keyword evidence="3" id="KW-1185">Reference proteome</keyword>
<dbReference type="PANTHER" id="PTHR47332">
    <property type="entry name" value="SET DOMAIN-CONTAINING PROTEIN 5"/>
    <property type="match status" value="1"/>
</dbReference>
<gene>
    <name evidence="2" type="ORF">K402DRAFT_336718</name>
</gene>
<protein>
    <submittedName>
        <fullName evidence="2">SET domain-containing protein</fullName>
    </submittedName>
</protein>
<evidence type="ECO:0000313" key="3">
    <source>
        <dbReference type="Proteomes" id="UP000800041"/>
    </source>
</evidence>
<evidence type="ECO:0000313" key="2">
    <source>
        <dbReference type="EMBL" id="KAF1984397.1"/>
    </source>
</evidence>
<dbReference type="AlphaFoldDB" id="A0A6G1GUD2"/>
<dbReference type="Pfam" id="PF00856">
    <property type="entry name" value="SET"/>
    <property type="match status" value="1"/>
</dbReference>
<dbReference type="SUPFAM" id="SSF82199">
    <property type="entry name" value="SET domain"/>
    <property type="match status" value="1"/>
</dbReference>
<feature type="domain" description="SET" evidence="1">
    <location>
        <begin position="93"/>
        <end position="244"/>
    </location>
</feature>
<dbReference type="Gene3D" id="2.170.270.10">
    <property type="entry name" value="SET domain"/>
    <property type="match status" value="1"/>
</dbReference>
<dbReference type="CDD" id="cd20071">
    <property type="entry name" value="SET_SMYD"/>
    <property type="match status" value="1"/>
</dbReference>
<proteinExistence type="predicted"/>
<dbReference type="InterPro" id="IPR046341">
    <property type="entry name" value="SET_dom_sf"/>
</dbReference>
<evidence type="ECO:0000259" key="1">
    <source>
        <dbReference type="PROSITE" id="PS50280"/>
    </source>
</evidence>
<dbReference type="PROSITE" id="PS50280">
    <property type="entry name" value="SET"/>
    <property type="match status" value="1"/>
</dbReference>
<dbReference type="Proteomes" id="UP000800041">
    <property type="component" value="Unassembled WGS sequence"/>
</dbReference>
<organism evidence="2 3">
    <name type="scientific">Aulographum hederae CBS 113979</name>
    <dbReference type="NCBI Taxonomy" id="1176131"/>
    <lineage>
        <taxon>Eukaryota</taxon>
        <taxon>Fungi</taxon>
        <taxon>Dikarya</taxon>
        <taxon>Ascomycota</taxon>
        <taxon>Pezizomycotina</taxon>
        <taxon>Dothideomycetes</taxon>
        <taxon>Pleosporomycetidae</taxon>
        <taxon>Aulographales</taxon>
        <taxon>Aulographaceae</taxon>
    </lineage>
</organism>
<name>A0A6G1GUD2_9PEZI</name>
<accession>A0A6G1GUD2</accession>
<dbReference type="OrthoDB" id="1028014at2759"/>
<sequence length="406" mass="45825">MVEEFHEPFEDPAANFVSTKLLGGGIVPWTLEPVCMHGTVVATICVYTSTTYANGRGLSVVAVPAEERLIIQATVIRQMTFNNADLAKTENDDFMDSRFSVEHIHGKGQGLVARHTLNRGDSVYRKSPVTLLQQTPMMKMHRPSRYLLMQIAVERLPKKTRDLFMAMKGHFGGDEYSDRINTNSFAAKIGKAGDMYWSVYPESARVNHDCRPNVAYYIDPNTLVHHMHALRAIHPGEEVTTSYLLPYHPWHERRQRTQFQWGFNCTCSLCTAPPPLIAASDARLALIKNLENELANTTPNRTANPDTALELISLYKQERLDGAIAEAYQMATFEYAFITNRAMTMKYAALSVEALLLWLGPHSIATKSFIELWKEPTNHVSWNYTKVAKERGVFGPPENFKVESQG</sequence>
<dbReference type="InterPro" id="IPR001214">
    <property type="entry name" value="SET_dom"/>
</dbReference>
<dbReference type="PANTHER" id="PTHR47332:SF6">
    <property type="entry name" value="SET DOMAIN-CONTAINING PROTEIN"/>
    <property type="match status" value="1"/>
</dbReference>
<reference evidence="2" key="1">
    <citation type="journal article" date="2020" name="Stud. Mycol.">
        <title>101 Dothideomycetes genomes: a test case for predicting lifestyles and emergence of pathogens.</title>
        <authorList>
            <person name="Haridas S."/>
            <person name="Albert R."/>
            <person name="Binder M."/>
            <person name="Bloem J."/>
            <person name="Labutti K."/>
            <person name="Salamov A."/>
            <person name="Andreopoulos B."/>
            <person name="Baker S."/>
            <person name="Barry K."/>
            <person name="Bills G."/>
            <person name="Bluhm B."/>
            <person name="Cannon C."/>
            <person name="Castanera R."/>
            <person name="Culley D."/>
            <person name="Daum C."/>
            <person name="Ezra D."/>
            <person name="Gonzalez J."/>
            <person name="Henrissat B."/>
            <person name="Kuo A."/>
            <person name="Liang C."/>
            <person name="Lipzen A."/>
            <person name="Lutzoni F."/>
            <person name="Magnuson J."/>
            <person name="Mondo S."/>
            <person name="Nolan M."/>
            <person name="Ohm R."/>
            <person name="Pangilinan J."/>
            <person name="Park H.-J."/>
            <person name="Ramirez L."/>
            <person name="Alfaro M."/>
            <person name="Sun H."/>
            <person name="Tritt A."/>
            <person name="Yoshinaga Y."/>
            <person name="Zwiers L.-H."/>
            <person name="Turgeon B."/>
            <person name="Goodwin S."/>
            <person name="Spatafora J."/>
            <person name="Crous P."/>
            <person name="Grigoriev I."/>
        </authorList>
    </citation>
    <scope>NUCLEOTIDE SEQUENCE</scope>
    <source>
        <strain evidence="2">CBS 113979</strain>
    </source>
</reference>
<dbReference type="InterPro" id="IPR053185">
    <property type="entry name" value="SET_domain_protein"/>
</dbReference>